<dbReference type="InterPro" id="IPR036291">
    <property type="entry name" value="NAD(P)-bd_dom_sf"/>
</dbReference>
<dbReference type="STRING" id="3818.A0A444YQX2"/>
<organism evidence="3 4">
    <name type="scientific">Arachis hypogaea</name>
    <name type="common">Peanut</name>
    <dbReference type="NCBI Taxonomy" id="3818"/>
    <lineage>
        <taxon>Eukaryota</taxon>
        <taxon>Viridiplantae</taxon>
        <taxon>Streptophyta</taxon>
        <taxon>Embryophyta</taxon>
        <taxon>Tracheophyta</taxon>
        <taxon>Spermatophyta</taxon>
        <taxon>Magnoliopsida</taxon>
        <taxon>eudicotyledons</taxon>
        <taxon>Gunneridae</taxon>
        <taxon>Pentapetalae</taxon>
        <taxon>rosids</taxon>
        <taxon>fabids</taxon>
        <taxon>Fabales</taxon>
        <taxon>Fabaceae</taxon>
        <taxon>Papilionoideae</taxon>
        <taxon>50 kb inversion clade</taxon>
        <taxon>dalbergioids sensu lato</taxon>
        <taxon>Dalbergieae</taxon>
        <taxon>Pterocarpus clade</taxon>
        <taxon>Arachis</taxon>
    </lineage>
</organism>
<dbReference type="SUPFAM" id="SSF51735">
    <property type="entry name" value="NAD(P)-binding Rossmann-fold domains"/>
    <property type="match status" value="2"/>
</dbReference>
<name>A0A444YQX2_ARAHY</name>
<evidence type="ECO:0000313" key="4">
    <source>
        <dbReference type="Proteomes" id="UP000289738"/>
    </source>
</evidence>
<dbReference type="PANTHER" id="PTHR43207">
    <property type="entry name" value="AROGENATE DEHYDROGENASE-RELATED"/>
    <property type="match status" value="1"/>
</dbReference>
<keyword evidence="4" id="KW-1185">Reference proteome</keyword>
<keyword evidence="1" id="KW-0560">Oxidoreductase</keyword>
<dbReference type="Gene3D" id="3.40.50.720">
    <property type="entry name" value="NAD(P)-binding Rossmann-like Domain"/>
    <property type="match status" value="1"/>
</dbReference>
<evidence type="ECO:0000259" key="2">
    <source>
        <dbReference type="PROSITE" id="PS51176"/>
    </source>
</evidence>
<dbReference type="GO" id="GO:0006571">
    <property type="term" value="P:tyrosine biosynthetic process"/>
    <property type="evidence" value="ECO:0007669"/>
    <property type="project" value="InterPro"/>
</dbReference>
<dbReference type="Proteomes" id="UP000289738">
    <property type="component" value="Chromosome B06"/>
</dbReference>
<dbReference type="PANTHER" id="PTHR43207:SF8">
    <property type="entry name" value="AROGENATE DEHYDROGENASE 1, CHLOROPLASTIC"/>
    <property type="match status" value="1"/>
</dbReference>
<sequence>MVDMSGEDHNRYAAGLQFITYTVGRILEGLMLESMPINMKGYQSLLGLVENTVEDSFDLYYGLFMFNKNSLEVLEKFDLAFGDLKKQLIARMHHVVRNQLMENGKRSNDVALLSGFTSNNSSPSDDNTKLKIAIVGFGNFGQFLAKTIVSQAHGVLAYSRSDYSNVAGSWGFMIFLSSIYPKVILLCTSILSTVKVLKSLPFQRLKRSTLFADVLSVKEFPRNLFLQHLLPDFDVLCTHPMFGLQSGKNGCKKLPLVYEKVRIRNEESRILRCYGFLDIFASEGLQMVEMSCAKHDWHVAGSQFVTHTTGRFLEKLGLETTPINTKGYETLLSLAENIEGDSFDLRLHSIYQTQLFKNEEQVFALPERSMLPKKSEEQILLELLLFDFDVLYTHSMFGLESAFEGWTDLPFVFEKVRIIDEEHCVSYCAKFLNAFAKEGCRMVEMSCEDQDYYAAGSTATETTMLSIATLNPSTSFNHSPDYTVHRILNCHSLLPSTFSLPSNSNPYCSSSTYRPLCVCTIDAAQLFDYKSKLGKEFTISKRLKIAIVDFGNFGLAATLVRQGHTVLAHSCSDHSATAIKLGTGLPFIFKKVYILDKAYCVSHCERFLSAFAIQGCRMVEISCEDHDSYVACLQFIAHTVGRILEGLMLESTLITMLSIATLNPSTPFNRSPDYTVCCILNGHSLFPSIFSVPSKSNPYCSSSTYRHLCVHAIYSARGTPSSPIQSFLLCSSTYSQPSGCSSCYVSSATQLFDYVSKLATEFTISKILKITIVGFGNFAQFLETILVCHEYTVLAHNRSDHSATARMLGVSFFQNLDDLSKEHPERVLIALPFQRLKCSTLFIHVLSVKEFRKKLLFELLPNQSLYGLHYPPYPQPSLSPPIHILTTVQIESLLIFLHLRTTPRVHYLPVPQDCNCRLWQLQPVPCRHISLPRPYLLAHSQSDHSVAAKKLGVSFFQNRDEFWEELSESACSSCSFFSSSSATVSLLMSSPSKNFPRSSFLSSSPPILTSSALI</sequence>
<reference evidence="3 4" key="1">
    <citation type="submission" date="2019-01" db="EMBL/GenBank/DDBJ databases">
        <title>Sequencing of cultivated peanut Arachis hypogaea provides insights into genome evolution and oil improvement.</title>
        <authorList>
            <person name="Chen X."/>
        </authorList>
    </citation>
    <scope>NUCLEOTIDE SEQUENCE [LARGE SCALE GENOMIC DNA]</scope>
    <source>
        <strain evidence="4">cv. Fuhuasheng</strain>
        <tissue evidence="3">Leaves</tissue>
    </source>
</reference>
<dbReference type="AlphaFoldDB" id="A0A444YQX2"/>
<dbReference type="InterPro" id="IPR059064">
    <property type="entry name" value="TYRAAT2_C"/>
</dbReference>
<proteinExistence type="predicted"/>
<dbReference type="InterPro" id="IPR045011">
    <property type="entry name" value="TYRAAT1/2"/>
</dbReference>
<dbReference type="PROSITE" id="PS51176">
    <property type="entry name" value="PDH_ADH"/>
    <property type="match status" value="1"/>
</dbReference>
<gene>
    <name evidence="3" type="ORF">Ahy_B06g084063</name>
</gene>
<protein>
    <recommendedName>
        <fullName evidence="2">Prephenate/arogenate dehydrogenase domain-containing protein</fullName>
    </recommendedName>
</protein>
<evidence type="ECO:0000313" key="3">
    <source>
        <dbReference type="EMBL" id="RYR04360.1"/>
    </source>
</evidence>
<evidence type="ECO:0000256" key="1">
    <source>
        <dbReference type="ARBA" id="ARBA00023002"/>
    </source>
</evidence>
<dbReference type="GO" id="GO:0004665">
    <property type="term" value="F:prephenate dehydrogenase (NADP+) activity"/>
    <property type="evidence" value="ECO:0007669"/>
    <property type="project" value="InterPro"/>
</dbReference>
<feature type="domain" description="Prephenate/arogenate dehydrogenase" evidence="2">
    <location>
        <begin position="130"/>
        <end position="402"/>
    </location>
</feature>
<dbReference type="GO" id="GO:0033730">
    <property type="term" value="F:arogenate dehydrogenase (NADP+) activity"/>
    <property type="evidence" value="ECO:0007669"/>
    <property type="project" value="InterPro"/>
</dbReference>
<dbReference type="EMBL" id="SDMP01000016">
    <property type="protein sequence ID" value="RYR04360.1"/>
    <property type="molecule type" value="Genomic_DNA"/>
</dbReference>
<accession>A0A444YQX2</accession>
<comment type="caution">
    <text evidence="3">The sequence shown here is derived from an EMBL/GenBank/DDBJ whole genome shotgun (WGS) entry which is preliminary data.</text>
</comment>
<dbReference type="InterPro" id="IPR003099">
    <property type="entry name" value="Prephen_DH"/>
</dbReference>
<dbReference type="GO" id="GO:0008977">
    <property type="term" value="F:prephenate dehydrogenase (NAD+) activity"/>
    <property type="evidence" value="ECO:0007669"/>
    <property type="project" value="InterPro"/>
</dbReference>
<dbReference type="Pfam" id="PF26213">
    <property type="entry name" value="TYRAAT1_C"/>
    <property type="match status" value="2"/>
</dbReference>